<dbReference type="EMBL" id="JADDUM010000039">
    <property type="protein sequence ID" value="MBE8590650.1"/>
    <property type="molecule type" value="Genomic_DNA"/>
</dbReference>
<dbReference type="RefSeq" id="WP_193863755.1">
    <property type="nucleotide sequence ID" value="NZ_JADDUM010000039.1"/>
</dbReference>
<sequence>MNKSFKHYIFTNFGIGIKDELWLMYRMEILLNTVFPSLANQTTTDFEWIIFADTQLPVVHLHRLQQAIAQTLLNARIIQVDDYSLVSNEVSRLLKNEQAPTVITSRIDDDDCIHTNVMALIQDAALNTAVSEQVLVISLNNGIEFLPSDNCFREVTYDTLALALTLVDRSPGVKEKSITQYAHHLVIKTLEKHNIPSAHISLKKPYPLFLYTKHPLSDSYFFGARARILGDTAKRTGFDPKFFSVYGLTQDNLNYLGTMLRQSPIGMPHKYLEKLGNLRNEIKKTLREPTENSASELEVLTAKKERFERRAVRPNPVNGSSAKIRVAILGSCVTRDLFEFQTSALGDFEVCFYMARSSVISYMGMPCTDTRVRINGEGFEDKRAAYDLAKNHWADLEKARPDIILIDFIDERIGLIQHHGSIFSASGPMIKAFERAGIEFEIKRPWSAEAKALREWALPAFLEKVASICPNIFVHKAVWANSYRDTANQVESFDTSEFAKLIELNNEIINNMLAPLEDSSTAVEQIGGMESGLMAGGDHKWAFCPYHYTSTYYKTVAKQLLARIMN</sequence>
<accession>A0ABR9SP31</accession>
<dbReference type="Pfam" id="PF11316">
    <property type="entry name" value="Rhamno_transf"/>
    <property type="match status" value="1"/>
</dbReference>
<comment type="caution">
    <text evidence="1">The sequence shown here is derived from an EMBL/GenBank/DDBJ whole genome shotgun (WGS) entry which is preliminary data.</text>
</comment>
<name>A0ABR9SP31_9PSED</name>
<gene>
    <name evidence="1" type="ORF">IQK56_06740</name>
</gene>
<keyword evidence="2" id="KW-1185">Reference proteome</keyword>
<evidence type="ECO:0000313" key="2">
    <source>
        <dbReference type="Proteomes" id="UP000613075"/>
    </source>
</evidence>
<reference evidence="1 2" key="1">
    <citation type="submission" date="2020-10" db="EMBL/GenBank/DDBJ databases">
        <title>The draft genomes of Cyclamen pathogen Pseudomonas sp.</title>
        <authorList>
            <person name="Fujikawa T."/>
            <person name="Sawada H."/>
        </authorList>
    </citation>
    <scope>NUCLEOTIDE SEQUENCE [LARGE SCALE GENOMIC DNA]</scope>
    <source>
        <strain evidence="1 2">MAFF 301449</strain>
    </source>
</reference>
<organism evidence="1 2">
    <name type="scientific">Pseudomonas cyclaminis</name>
    <dbReference type="NCBI Taxonomy" id="2781239"/>
    <lineage>
        <taxon>Bacteria</taxon>
        <taxon>Pseudomonadati</taxon>
        <taxon>Pseudomonadota</taxon>
        <taxon>Gammaproteobacteria</taxon>
        <taxon>Pseudomonadales</taxon>
        <taxon>Pseudomonadaceae</taxon>
        <taxon>Pseudomonas</taxon>
    </lineage>
</organism>
<dbReference type="InterPro" id="IPR046237">
    <property type="entry name" value="DUF6270"/>
</dbReference>
<dbReference type="Proteomes" id="UP000613075">
    <property type="component" value="Unassembled WGS sequence"/>
</dbReference>
<evidence type="ECO:0000313" key="1">
    <source>
        <dbReference type="EMBL" id="MBE8590650.1"/>
    </source>
</evidence>
<protein>
    <submittedName>
        <fullName evidence="1">Uncharacterized protein</fullName>
    </submittedName>
</protein>
<dbReference type="Pfam" id="PF19786">
    <property type="entry name" value="DUF6270"/>
    <property type="match status" value="1"/>
</dbReference>
<proteinExistence type="predicted"/>
<dbReference type="InterPro" id="IPR021466">
    <property type="entry name" value="Put_rhamnosyl_transferase"/>
</dbReference>